<feature type="region of interest" description="Disordered" evidence="2">
    <location>
        <begin position="462"/>
        <end position="631"/>
    </location>
</feature>
<dbReference type="AlphaFoldDB" id="A0AAF1BFQ1"/>
<dbReference type="Pfam" id="PF13805">
    <property type="entry name" value="Pil1"/>
    <property type="match status" value="1"/>
</dbReference>
<organism evidence="3 4">
    <name type="scientific">Vanrija pseudolonga</name>
    <dbReference type="NCBI Taxonomy" id="143232"/>
    <lineage>
        <taxon>Eukaryota</taxon>
        <taxon>Fungi</taxon>
        <taxon>Dikarya</taxon>
        <taxon>Basidiomycota</taxon>
        <taxon>Agaricomycotina</taxon>
        <taxon>Tremellomycetes</taxon>
        <taxon>Trichosporonales</taxon>
        <taxon>Trichosporonaceae</taxon>
        <taxon>Vanrija</taxon>
    </lineage>
</organism>
<feature type="region of interest" description="Disordered" evidence="2">
    <location>
        <begin position="729"/>
        <end position="841"/>
    </location>
</feature>
<dbReference type="PANTHER" id="PTHR31962">
    <property type="entry name" value="SPHINGOLIPID LONG CHAIN BASE-RESPONSIVE PROTEIN PIL1"/>
    <property type="match status" value="1"/>
</dbReference>
<feature type="compositionally biased region" description="Polar residues" evidence="2">
    <location>
        <begin position="17"/>
        <end position="48"/>
    </location>
</feature>
<dbReference type="GO" id="GO:0006897">
    <property type="term" value="P:endocytosis"/>
    <property type="evidence" value="ECO:0007669"/>
    <property type="project" value="TreeGrafter"/>
</dbReference>
<proteinExistence type="predicted"/>
<feature type="compositionally biased region" description="Basic and acidic residues" evidence="2">
    <location>
        <begin position="805"/>
        <end position="815"/>
    </location>
</feature>
<protein>
    <submittedName>
        <fullName evidence="3">Sphingolipid long chain base-responsive protein PIL1</fullName>
    </submittedName>
</protein>
<dbReference type="InterPro" id="IPR028245">
    <property type="entry name" value="PIL1/LSP1"/>
</dbReference>
<feature type="compositionally biased region" description="Polar residues" evidence="2">
    <location>
        <begin position="823"/>
        <end position="833"/>
    </location>
</feature>
<evidence type="ECO:0000256" key="1">
    <source>
        <dbReference type="SAM" id="Coils"/>
    </source>
</evidence>
<dbReference type="GO" id="GO:0070941">
    <property type="term" value="P:eisosome assembly"/>
    <property type="evidence" value="ECO:0007669"/>
    <property type="project" value="TreeGrafter"/>
</dbReference>
<gene>
    <name evidence="3" type="primary">PIL1</name>
    <name evidence="3" type="ORF">LOC62_02G001935</name>
</gene>
<dbReference type="PANTHER" id="PTHR31962:SF6">
    <property type="entry name" value="EISOSOME COMPONENT PIL1-DOMAIN-CONTAINING PROTEIN"/>
    <property type="match status" value="1"/>
</dbReference>
<feature type="compositionally biased region" description="Pro residues" evidence="2">
    <location>
        <begin position="610"/>
        <end position="622"/>
    </location>
</feature>
<keyword evidence="4" id="KW-1185">Reference proteome</keyword>
<evidence type="ECO:0000256" key="2">
    <source>
        <dbReference type="SAM" id="MobiDB-lite"/>
    </source>
</evidence>
<dbReference type="GeneID" id="87805186"/>
<feature type="compositionally biased region" description="Polar residues" evidence="2">
    <location>
        <begin position="795"/>
        <end position="804"/>
    </location>
</feature>
<name>A0AAF1BFQ1_9TREE</name>
<dbReference type="GO" id="GO:0005886">
    <property type="term" value="C:plasma membrane"/>
    <property type="evidence" value="ECO:0007669"/>
    <property type="project" value="TreeGrafter"/>
</dbReference>
<dbReference type="GO" id="GO:0036286">
    <property type="term" value="C:eisosome filament"/>
    <property type="evidence" value="ECO:0007669"/>
    <property type="project" value="TreeGrafter"/>
</dbReference>
<accession>A0AAF1BFQ1</accession>
<feature type="region of interest" description="Disordered" evidence="2">
    <location>
        <begin position="332"/>
        <end position="408"/>
    </location>
</feature>
<sequence length="841" mass="89374">MTLRGASGKFSLPSFGRKSNANDTSPSQSGIPSNSTPQYAPNPDSTSKLGHGRDSDSIIAPQHDYSGVHLGGGNANGSNGSSLDGFGKKIGKSIAHTSFLPSLGNQDLRALQDVITSEKNVLQGAERFAGEVQAAASKLPIYGEQEGADLKDILGHSSTLLNQLSAALRVFAGHENNMRQCYKRIREREEALDELRRRRRATATKAEGAERKLAKMGPENKQLISQTELLENLRGQMRQMDSDIVNEESKLGDFKRQSTKEALSYKFGGLEELGEKMCIIGELGKLLLEEIPLEETPPGYGRAPYTAYEKTHNTVTEAIKCLGTVQFHAGSAAPKPPGLPTPGLDARTPPKGHSVADHEEYADYPADTPASPEKPPQLPQLDGLSLDGHSTDRYSEFGASAPSATSTVVWTGPTADDLYAHDYEYQQQREIDEAAKRDAAGLGVAGAAAAGLGAAAAIGHQRSESGSATVREEGSSWQPLKVRRDHAATPDGSSLASSPPPAQQGYTLRDGPGYTLPAAYDLPDAPAAPTHQQQPSVSDSLHAPSEIERPGSTNSGYYTPPPPPESRSASIDAGYPQGRTTPKAYAPTPLNTDVPREPEEVTPVVAIPPGTAPPPYIPPASPPSGLAYDDESPQIPHIARVTTPPRDEAPTVVSIGAEPGHYIPPIQVSGGSRESYYLPRFPSDRDSLANTSRDSIGQHSIAHDSIAARSSIANSFADISIPDMTVSNVETIPGPTSPRDFRFSPPPSTAGGGVMSAAAFRRGVRQTSEDPDAAPTHQVRRLPQLPVGVPPPRQSTPSVPSSPRESADYYADHRQSYPYETEGSANGNGNGQIHAQHGNRL</sequence>
<feature type="compositionally biased region" description="Low complexity" evidence="2">
    <location>
        <begin position="516"/>
        <end position="529"/>
    </location>
</feature>
<dbReference type="RefSeq" id="XP_062624418.1">
    <property type="nucleotide sequence ID" value="XM_062768434.1"/>
</dbReference>
<feature type="coiled-coil region" evidence="1">
    <location>
        <begin position="178"/>
        <end position="250"/>
    </location>
</feature>
<dbReference type="EMBL" id="CP086715">
    <property type="protein sequence ID" value="WOO78386.1"/>
    <property type="molecule type" value="Genomic_DNA"/>
</dbReference>
<evidence type="ECO:0000313" key="4">
    <source>
        <dbReference type="Proteomes" id="UP000827549"/>
    </source>
</evidence>
<dbReference type="Gene3D" id="1.20.1270.60">
    <property type="entry name" value="Arfaptin homology (AH) domain/BAR domain"/>
    <property type="match status" value="1"/>
</dbReference>
<dbReference type="GO" id="GO:0008289">
    <property type="term" value="F:lipid binding"/>
    <property type="evidence" value="ECO:0007669"/>
    <property type="project" value="TreeGrafter"/>
</dbReference>
<dbReference type="Proteomes" id="UP000827549">
    <property type="component" value="Chromosome 2"/>
</dbReference>
<feature type="compositionally biased region" description="Polar residues" evidence="2">
    <location>
        <begin position="530"/>
        <end position="539"/>
    </location>
</feature>
<reference evidence="3" key="1">
    <citation type="submission" date="2023-10" db="EMBL/GenBank/DDBJ databases">
        <authorList>
            <person name="Noh H."/>
        </authorList>
    </citation>
    <scope>NUCLEOTIDE SEQUENCE</scope>
    <source>
        <strain evidence="3">DUCC4014</strain>
    </source>
</reference>
<dbReference type="InterPro" id="IPR027267">
    <property type="entry name" value="AH/BAR_dom_sf"/>
</dbReference>
<feature type="region of interest" description="Disordered" evidence="2">
    <location>
        <begin position="1"/>
        <end position="73"/>
    </location>
</feature>
<evidence type="ECO:0000313" key="3">
    <source>
        <dbReference type="EMBL" id="WOO78386.1"/>
    </source>
</evidence>
<keyword evidence="1" id="KW-0175">Coiled coil</keyword>